<evidence type="ECO:0000256" key="3">
    <source>
        <dbReference type="ARBA" id="ARBA00013080"/>
    </source>
</evidence>
<evidence type="ECO:0000313" key="8">
    <source>
        <dbReference type="EMBL" id="GAF69395.1"/>
    </source>
</evidence>
<dbReference type="EC" id="5.1.1.7" evidence="3"/>
<comment type="caution">
    <text evidence="8">The sequence shown here is derived from an EMBL/GenBank/DDBJ whole genome shotgun (WGS) entry which is preliminary data.</text>
</comment>
<keyword evidence="5" id="KW-0457">Lysine biosynthesis</keyword>
<dbReference type="PANTHER" id="PTHR31689:SF0">
    <property type="entry name" value="DIAMINOPIMELATE EPIMERASE"/>
    <property type="match status" value="1"/>
</dbReference>
<dbReference type="SUPFAM" id="SSF54506">
    <property type="entry name" value="Diaminopimelate epimerase-like"/>
    <property type="match status" value="1"/>
</dbReference>
<evidence type="ECO:0000256" key="2">
    <source>
        <dbReference type="ARBA" id="ARBA00010219"/>
    </source>
</evidence>
<accession>X0T004</accession>
<sequence>MQALGNDYIYVDCFKQRLAGVNLSDLAKRICDRHFGVGADGLILVSPGRTRRFRMIFYNPDGTEAEMCGNGIRCFARFLHNSGLSRGKKQNIETKAGIIQTEIIRTGDDFLVKADIGRPILERKRIPVKGRGRFCIGEGLKLNGRSVKITCVSLGNPHTVIFV</sequence>
<keyword evidence="4" id="KW-0028">Amino-acid biosynthesis</keyword>
<dbReference type="EMBL" id="BARS01001261">
    <property type="protein sequence ID" value="GAF69395.1"/>
    <property type="molecule type" value="Genomic_DNA"/>
</dbReference>
<dbReference type="Gene3D" id="3.10.310.10">
    <property type="entry name" value="Diaminopimelate Epimerase, Chain A, domain 1"/>
    <property type="match status" value="2"/>
</dbReference>
<dbReference type="GO" id="GO:0008837">
    <property type="term" value="F:diaminopimelate epimerase activity"/>
    <property type="evidence" value="ECO:0007669"/>
    <property type="project" value="UniProtKB-EC"/>
</dbReference>
<name>X0T004_9ZZZZ</name>
<dbReference type="AlphaFoldDB" id="X0T004"/>
<evidence type="ECO:0000256" key="6">
    <source>
        <dbReference type="ARBA" id="ARBA00023235"/>
    </source>
</evidence>
<dbReference type="GO" id="GO:0009089">
    <property type="term" value="P:lysine biosynthetic process via diaminopimelate"/>
    <property type="evidence" value="ECO:0007669"/>
    <property type="project" value="UniProtKB-UniPathway"/>
</dbReference>
<dbReference type="InterPro" id="IPR001653">
    <property type="entry name" value="DAP_epimerase_DapF"/>
</dbReference>
<organism evidence="8">
    <name type="scientific">marine sediment metagenome</name>
    <dbReference type="NCBI Taxonomy" id="412755"/>
    <lineage>
        <taxon>unclassified sequences</taxon>
        <taxon>metagenomes</taxon>
        <taxon>ecological metagenomes</taxon>
    </lineage>
</organism>
<comment type="pathway">
    <text evidence="1">Amino-acid biosynthesis; L-lysine biosynthesis via DAP pathway; DL-2,6-diaminopimelate from LL-2,6-diaminopimelate: step 1/1.</text>
</comment>
<reference evidence="8" key="1">
    <citation type="journal article" date="2014" name="Front. Microbiol.">
        <title>High frequency of phylogenetically diverse reductive dehalogenase-homologous genes in deep subseafloor sedimentary metagenomes.</title>
        <authorList>
            <person name="Kawai M."/>
            <person name="Futagami T."/>
            <person name="Toyoda A."/>
            <person name="Takaki Y."/>
            <person name="Nishi S."/>
            <person name="Hori S."/>
            <person name="Arai W."/>
            <person name="Tsubouchi T."/>
            <person name="Morono Y."/>
            <person name="Uchiyama I."/>
            <person name="Ito T."/>
            <person name="Fujiyama A."/>
            <person name="Inagaki F."/>
            <person name="Takami H."/>
        </authorList>
    </citation>
    <scope>NUCLEOTIDE SEQUENCE</scope>
    <source>
        <strain evidence="8">Expedition CK06-06</strain>
    </source>
</reference>
<comment type="similarity">
    <text evidence="2">Belongs to the diaminopimelate epimerase family.</text>
</comment>
<comment type="catalytic activity">
    <reaction evidence="7">
        <text>(2S,6S)-2,6-diaminopimelate = meso-2,6-diaminopimelate</text>
        <dbReference type="Rhea" id="RHEA:15393"/>
        <dbReference type="ChEBI" id="CHEBI:57609"/>
        <dbReference type="ChEBI" id="CHEBI:57791"/>
        <dbReference type="EC" id="5.1.1.7"/>
    </reaction>
</comment>
<dbReference type="NCBIfam" id="TIGR00652">
    <property type="entry name" value="DapF"/>
    <property type="match status" value="1"/>
</dbReference>
<dbReference type="UniPathway" id="UPA00034">
    <property type="reaction ID" value="UER00025"/>
</dbReference>
<evidence type="ECO:0000256" key="5">
    <source>
        <dbReference type="ARBA" id="ARBA00023154"/>
    </source>
</evidence>
<dbReference type="GO" id="GO:0005829">
    <property type="term" value="C:cytosol"/>
    <property type="evidence" value="ECO:0007669"/>
    <property type="project" value="TreeGrafter"/>
</dbReference>
<evidence type="ECO:0000256" key="1">
    <source>
        <dbReference type="ARBA" id="ARBA00005196"/>
    </source>
</evidence>
<evidence type="ECO:0000256" key="7">
    <source>
        <dbReference type="ARBA" id="ARBA00051712"/>
    </source>
</evidence>
<proteinExistence type="inferred from homology"/>
<feature type="non-terminal residue" evidence="8">
    <location>
        <position position="163"/>
    </location>
</feature>
<evidence type="ECO:0000256" key="4">
    <source>
        <dbReference type="ARBA" id="ARBA00022605"/>
    </source>
</evidence>
<dbReference type="PANTHER" id="PTHR31689">
    <property type="entry name" value="DIAMINOPIMELATE EPIMERASE, CHLOROPLASTIC"/>
    <property type="match status" value="1"/>
</dbReference>
<gene>
    <name evidence="8" type="ORF">S01H1_02567</name>
</gene>
<protein>
    <recommendedName>
        <fullName evidence="3">diaminopimelate epimerase</fullName>
        <ecNumber evidence="3">5.1.1.7</ecNumber>
    </recommendedName>
</protein>
<dbReference type="PROSITE" id="PS01326">
    <property type="entry name" value="DAP_EPIMERASE"/>
    <property type="match status" value="1"/>
</dbReference>
<dbReference type="InterPro" id="IPR018510">
    <property type="entry name" value="DAP_epimerase_AS"/>
</dbReference>
<keyword evidence="6" id="KW-0413">Isomerase</keyword>
<dbReference type="Pfam" id="PF01678">
    <property type="entry name" value="DAP_epimerase"/>
    <property type="match status" value="1"/>
</dbReference>